<dbReference type="eggNOG" id="COG0599">
    <property type="taxonomic scope" value="Bacteria"/>
</dbReference>
<evidence type="ECO:0000259" key="2">
    <source>
        <dbReference type="Pfam" id="PF02627"/>
    </source>
</evidence>
<dbReference type="KEGG" id="bha:BH3473"/>
<name>Q9K796_HALH5</name>
<dbReference type="HOGENOM" id="CLU_137228_1_0_9"/>
<accession>Q9K796</accession>
<feature type="domain" description="Carboxymuconolactone decarboxylase-like" evidence="2">
    <location>
        <begin position="28"/>
        <end position="111"/>
    </location>
</feature>
<gene>
    <name evidence="3" type="ordered locus">BH3473</name>
</gene>
<reference evidence="3 4" key="1">
    <citation type="journal article" date="2000" name="Nucleic Acids Res.">
        <title>Complete genome sequence of the alkaliphilic bacterium Bacillus halodurans and genomic sequence comparison with Bacillus subtilis.</title>
        <authorList>
            <person name="Takami H."/>
            <person name="Nakasone K."/>
            <person name="Takaki Y."/>
            <person name="Maeno G."/>
            <person name="Sasaki R."/>
            <person name="Masui N."/>
            <person name="Fuji F."/>
            <person name="Hirama C."/>
            <person name="Nakamura Y."/>
            <person name="Ogasawara N."/>
            <person name="Kuhara S."/>
            <person name="Horikoshi K."/>
        </authorList>
    </citation>
    <scope>NUCLEOTIDE SEQUENCE [LARGE SCALE GENOMIC DNA]</scope>
    <source>
        <strain evidence="4">ATCC BAA-125 / DSM 18197 / FERM 7344 / JCM 9153 / C-125</strain>
    </source>
</reference>
<dbReference type="EMBL" id="BA000004">
    <property type="protein sequence ID" value="BAB07192.1"/>
    <property type="molecule type" value="Genomic_DNA"/>
</dbReference>
<dbReference type="GO" id="GO:0051920">
    <property type="term" value="F:peroxiredoxin activity"/>
    <property type="evidence" value="ECO:0007669"/>
    <property type="project" value="InterPro"/>
</dbReference>
<dbReference type="AlphaFoldDB" id="Q9K796"/>
<dbReference type="Proteomes" id="UP000001258">
    <property type="component" value="Chromosome"/>
</dbReference>
<dbReference type="Gene3D" id="1.20.1290.10">
    <property type="entry name" value="AhpD-like"/>
    <property type="match status" value="1"/>
</dbReference>
<dbReference type="PIR" id="A84084">
    <property type="entry name" value="A84084"/>
</dbReference>
<dbReference type="PANTHER" id="PTHR33930:SF2">
    <property type="entry name" value="BLR3452 PROTEIN"/>
    <property type="match status" value="1"/>
</dbReference>
<dbReference type="InterPro" id="IPR003779">
    <property type="entry name" value="CMD-like"/>
</dbReference>
<dbReference type="InterPro" id="IPR029032">
    <property type="entry name" value="AhpD-like"/>
</dbReference>
<dbReference type="SUPFAM" id="SSF69118">
    <property type="entry name" value="AhpD-like"/>
    <property type="match status" value="1"/>
</dbReference>
<keyword evidence="4" id="KW-1185">Reference proteome</keyword>
<dbReference type="OrthoDB" id="1683318at2"/>
<evidence type="ECO:0000256" key="1">
    <source>
        <dbReference type="SAM" id="MobiDB-lite"/>
    </source>
</evidence>
<dbReference type="Pfam" id="PF02627">
    <property type="entry name" value="CMD"/>
    <property type="match status" value="1"/>
</dbReference>
<evidence type="ECO:0000313" key="4">
    <source>
        <dbReference type="Proteomes" id="UP000001258"/>
    </source>
</evidence>
<feature type="region of interest" description="Disordered" evidence="1">
    <location>
        <begin position="117"/>
        <end position="153"/>
    </location>
</feature>
<dbReference type="STRING" id="272558.gene:10729386"/>
<feature type="compositionally biased region" description="Low complexity" evidence="1">
    <location>
        <begin position="124"/>
        <end position="153"/>
    </location>
</feature>
<sequence>MDQQQMNPMEMALMDYKEGLGTFQQKMPEIAEKYNAFTEACFAKGELSQKQKQLIALGVSVFAQDEYCIIYHTKGCMDQDCSEEEILEAIGVTAAFGGGAAMSQAVTLVQEAMNEFGQNGGEQGQQDQQDSQNGQNGQNGQNQKQGQNQNMKH</sequence>
<organism evidence="3 4">
    <name type="scientific">Halalkalibacterium halodurans (strain ATCC BAA-125 / DSM 18197 / FERM 7344 / JCM 9153 / C-125)</name>
    <name type="common">Bacillus halodurans</name>
    <dbReference type="NCBI Taxonomy" id="272558"/>
    <lineage>
        <taxon>Bacteria</taxon>
        <taxon>Bacillati</taxon>
        <taxon>Bacillota</taxon>
        <taxon>Bacilli</taxon>
        <taxon>Bacillales</taxon>
        <taxon>Bacillaceae</taxon>
        <taxon>Halalkalibacterium (ex Joshi et al. 2022)</taxon>
    </lineage>
</organism>
<dbReference type="PANTHER" id="PTHR33930">
    <property type="entry name" value="ALKYL HYDROPEROXIDE REDUCTASE AHPD"/>
    <property type="match status" value="1"/>
</dbReference>
<protein>
    <submittedName>
        <fullName evidence="3">BH3473 protein</fullName>
    </submittedName>
</protein>
<proteinExistence type="predicted"/>
<evidence type="ECO:0000313" key="3">
    <source>
        <dbReference type="EMBL" id="BAB07192.1"/>
    </source>
</evidence>